<dbReference type="PROSITE" id="PS50011">
    <property type="entry name" value="PROTEIN_KINASE_DOM"/>
    <property type="match status" value="1"/>
</dbReference>
<accession>A0A6C0KP58</accession>
<dbReference type="GO" id="GO:0005524">
    <property type="term" value="F:ATP binding"/>
    <property type="evidence" value="ECO:0007669"/>
    <property type="project" value="InterPro"/>
</dbReference>
<reference evidence="2" key="1">
    <citation type="journal article" date="2020" name="Nature">
        <title>Giant virus diversity and host interactions through global metagenomics.</title>
        <authorList>
            <person name="Schulz F."/>
            <person name="Roux S."/>
            <person name="Paez-Espino D."/>
            <person name="Jungbluth S."/>
            <person name="Walsh D.A."/>
            <person name="Denef V.J."/>
            <person name="McMahon K.D."/>
            <person name="Konstantinidis K.T."/>
            <person name="Eloe-Fadrosh E.A."/>
            <person name="Kyrpides N.C."/>
            <person name="Woyke T."/>
        </authorList>
    </citation>
    <scope>NUCLEOTIDE SEQUENCE</scope>
    <source>
        <strain evidence="2">GVMAG-S-3300013014-113</strain>
    </source>
</reference>
<dbReference type="Pfam" id="PF07714">
    <property type="entry name" value="PK_Tyr_Ser-Thr"/>
    <property type="match status" value="1"/>
</dbReference>
<dbReference type="SUPFAM" id="SSF56112">
    <property type="entry name" value="Protein kinase-like (PK-like)"/>
    <property type="match status" value="1"/>
</dbReference>
<evidence type="ECO:0000313" key="2">
    <source>
        <dbReference type="EMBL" id="QHU19772.1"/>
    </source>
</evidence>
<dbReference type="Gene3D" id="1.10.510.10">
    <property type="entry name" value="Transferase(Phosphotransferase) domain 1"/>
    <property type="match status" value="1"/>
</dbReference>
<dbReference type="GO" id="GO:0004672">
    <property type="term" value="F:protein kinase activity"/>
    <property type="evidence" value="ECO:0007669"/>
    <property type="project" value="InterPro"/>
</dbReference>
<protein>
    <recommendedName>
        <fullName evidence="1">Protein kinase domain-containing protein</fullName>
    </recommendedName>
</protein>
<dbReference type="InterPro" id="IPR011009">
    <property type="entry name" value="Kinase-like_dom_sf"/>
</dbReference>
<proteinExistence type="predicted"/>
<evidence type="ECO:0000259" key="1">
    <source>
        <dbReference type="PROSITE" id="PS50011"/>
    </source>
</evidence>
<name>A0A6C0KP58_9ZZZZ</name>
<dbReference type="SMART" id="SM00220">
    <property type="entry name" value="S_TKc"/>
    <property type="match status" value="1"/>
</dbReference>
<dbReference type="InterPro" id="IPR001245">
    <property type="entry name" value="Ser-Thr/Tyr_kinase_cat_dom"/>
</dbReference>
<organism evidence="2">
    <name type="scientific">viral metagenome</name>
    <dbReference type="NCBI Taxonomy" id="1070528"/>
    <lineage>
        <taxon>unclassified sequences</taxon>
        <taxon>metagenomes</taxon>
        <taxon>organismal metagenomes</taxon>
    </lineage>
</organism>
<dbReference type="InterPro" id="IPR000719">
    <property type="entry name" value="Prot_kinase_dom"/>
</dbReference>
<feature type="domain" description="Protein kinase" evidence="1">
    <location>
        <begin position="9"/>
        <end position="406"/>
    </location>
</feature>
<dbReference type="AlphaFoldDB" id="A0A6C0KP58"/>
<dbReference type="EMBL" id="MN740955">
    <property type="protein sequence ID" value="QHU19772.1"/>
    <property type="molecule type" value="Genomic_DNA"/>
</dbReference>
<sequence>MSLSHQFKSSRTEFLGEGSYGCVYYPGITCKGKKNKKNLVTKIQEINFYSDNEKNNGKYIKANIKNYNKYLSPVIKYCIVKFNTIEKSSLNISKCNILFDEYNSSANINYEDIIYNSSATRDSLPLAKNSIVNEQYILMYSSYIKSYTLKDFYSNYSVEFVSSILTHSYKILYGISLLNNVGIIHNDLHIGNILINLKNLNPVIIDFGLSFNINNCYKLNKDYIDFQYIKRFVFDYREDSYHINVEKRFISFIIFNKTPYFPSEIFDNNDSNNISKAAINYFISDAINSINNNKEIVKFFTSDELIDFQTSLERFYYQFLDKSLYPKYNSVVKYLLNFVYMYNDLHSLTIDLLYLYDLKEYKQNLILNNEEQIILHFFIQLYKKGLYPDPNMRLTISEVLDIYKFIINFMKNYDLKTAKNNIRATMISELVKFLKSKNISIKTVFYKNFAFLNFNLLCNESIFQTIKSSSISL</sequence>